<dbReference type="EMBL" id="JMTM01000053">
    <property type="protein sequence ID" value="OAZ03701.1"/>
    <property type="molecule type" value="Genomic_DNA"/>
</dbReference>
<keyword evidence="2" id="KW-1185">Reference proteome</keyword>
<evidence type="ECO:0000313" key="2">
    <source>
        <dbReference type="Proteomes" id="UP000093807"/>
    </source>
</evidence>
<reference evidence="1 2" key="1">
    <citation type="submission" date="2016-06" db="EMBL/GenBank/DDBJ databases">
        <title>Draft genome sequence of Flavobacterium succinicans strain DD5b.</title>
        <authorList>
            <person name="Poehlein A."/>
            <person name="Daniel R."/>
            <person name="Simeonova D.D."/>
        </authorList>
    </citation>
    <scope>NUCLEOTIDE SEQUENCE [LARGE SCALE GENOMIC DNA]</scope>
    <source>
        <strain evidence="1 2">DD5b</strain>
    </source>
</reference>
<organism evidence="1 2">
    <name type="scientific">Flavobacterium succinicans</name>
    <dbReference type="NCBI Taxonomy" id="29536"/>
    <lineage>
        <taxon>Bacteria</taxon>
        <taxon>Pseudomonadati</taxon>
        <taxon>Bacteroidota</taxon>
        <taxon>Flavobacteriia</taxon>
        <taxon>Flavobacteriales</taxon>
        <taxon>Flavobacteriaceae</taxon>
        <taxon>Flavobacterium</taxon>
    </lineage>
</organism>
<name>A0A199XR29_9FLAO</name>
<dbReference type="AlphaFoldDB" id="A0A199XR29"/>
<comment type="caution">
    <text evidence="1">The sequence shown here is derived from an EMBL/GenBank/DDBJ whole genome shotgun (WGS) entry which is preliminary data.</text>
</comment>
<dbReference type="InterPro" id="IPR047690">
    <property type="entry name" value="IPExxxVDY_fam"/>
</dbReference>
<proteinExistence type="predicted"/>
<protein>
    <recommendedName>
        <fullName evidence="3">IPExxxVDY family protein</fullName>
    </recommendedName>
</protein>
<dbReference type="RefSeq" id="WP_064715766.1">
    <property type="nucleotide sequence ID" value="NZ_JMTM01000053.1"/>
</dbReference>
<dbReference type="PATRIC" id="fig|29536.5.peg.2069"/>
<evidence type="ECO:0008006" key="3">
    <source>
        <dbReference type="Google" id="ProtNLM"/>
    </source>
</evidence>
<dbReference type="Proteomes" id="UP000093807">
    <property type="component" value="Unassembled WGS sequence"/>
</dbReference>
<dbReference type="OrthoDB" id="676614at2"/>
<evidence type="ECO:0000313" key="1">
    <source>
        <dbReference type="EMBL" id="OAZ03701.1"/>
    </source>
</evidence>
<accession>A0A199XR29</accession>
<sequence>MAIHKVSLDEFEEIDYSIIAIHTPLEDYRLAYFINLALNINLGRSPKDILIDIKEGKSFFSKYSYYDAKKDSTWHLIQNKNEVIQSDTKQKSNLFFDQNIEIAAQVYLLPELKKADYFLKIEACHSNFNKTKTVADLNTIEAISMVYSVKTETIKSKNNLIF</sequence>
<dbReference type="NCBIfam" id="NF033205">
    <property type="entry name" value="IPExxxVDY"/>
    <property type="match status" value="1"/>
</dbReference>
<gene>
    <name evidence="1" type="ORF">FLB_19790</name>
</gene>